<evidence type="ECO:0000313" key="2">
    <source>
        <dbReference type="EMBL" id="GAA2935942.1"/>
    </source>
</evidence>
<sequence>MRGGGPRGPLVREHGAVDDVRAGSPAVGPAGPRPRSRPVTPVRRRDRLPSPAERAFTGLLREAGGRPRELADPWACVPARHAAPGLWNSTDQ</sequence>
<reference evidence="3" key="1">
    <citation type="journal article" date="2019" name="Int. J. Syst. Evol. Microbiol.">
        <title>The Global Catalogue of Microorganisms (GCM) 10K type strain sequencing project: providing services to taxonomists for standard genome sequencing and annotation.</title>
        <authorList>
            <consortium name="The Broad Institute Genomics Platform"/>
            <consortium name="The Broad Institute Genome Sequencing Center for Infectious Disease"/>
            <person name="Wu L."/>
            <person name="Ma J."/>
        </authorList>
    </citation>
    <scope>NUCLEOTIDE SEQUENCE [LARGE SCALE GENOMIC DNA]</scope>
    <source>
        <strain evidence="3">JCM 9088</strain>
    </source>
</reference>
<feature type="region of interest" description="Disordered" evidence="1">
    <location>
        <begin position="1"/>
        <end position="51"/>
    </location>
</feature>
<comment type="caution">
    <text evidence="2">The sequence shown here is derived from an EMBL/GenBank/DDBJ whole genome shotgun (WGS) entry which is preliminary data.</text>
</comment>
<keyword evidence="3" id="KW-1185">Reference proteome</keyword>
<dbReference type="EMBL" id="BAAAUD010000020">
    <property type="protein sequence ID" value="GAA2935942.1"/>
    <property type="molecule type" value="Genomic_DNA"/>
</dbReference>
<accession>A0ABP6JL08</accession>
<evidence type="ECO:0000313" key="3">
    <source>
        <dbReference type="Proteomes" id="UP001500403"/>
    </source>
</evidence>
<evidence type="ECO:0000256" key="1">
    <source>
        <dbReference type="SAM" id="MobiDB-lite"/>
    </source>
</evidence>
<feature type="compositionally biased region" description="Basic and acidic residues" evidence="1">
    <location>
        <begin position="10"/>
        <end position="21"/>
    </location>
</feature>
<protein>
    <submittedName>
        <fullName evidence="2">Uncharacterized protein</fullName>
    </submittedName>
</protein>
<organism evidence="2 3">
    <name type="scientific">Streptomyces enissocaesilis</name>
    <dbReference type="NCBI Taxonomy" id="332589"/>
    <lineage>
        <taxon>Bacteria</taxon>
        <taxon>Bacillati</taxon>
        <taxon>Actinomycetota</taxon>
        <taxon>Actinomycetes</taxon>
        <taxon>Kitasatosporales</taxon>
        <taxon>Streptomycetaceae</taxon>
        <taxon>Streptomyces</taxon>
        <taxon>Streptomyces rochei group</taxon>
    </lineage>
</organism>
<proteinExistence type="predicted"/>
<name>A0ABP6JL08_9ACTN</name>
<gene>
    <name evidence="2" type="ORF">GCM10010446_21360</name>
</gene>
<dbReference type="Proteomes" id="UP001500403">
    <property type="component" value="Unassembled WGS sequence"/>
</dbReference>